<dbReference type="Pfam" id="PF13976">
    <property type="entry name" value="gag_pre-integrs"/>
    <property type="match status" value="1"/>
</dbReference>
<name>A0A6L2MAT2_TANCI</name>
<dbReference type="SMART" id="SM00343">
    <property type="entry name" value="ZnF_C2HC"/>
    <property type="match status" value="1"/>
</dbReference>
<comment type="caution">
    <text evidence="4">The sequence shown here is derived from an EMBL/GenBank/DDBJ whole genome shotgun (WGS) entry which is preliminary data.</text>
</comment>
<dbReference type="Pfam" id="PF00098">
    <property type="entry name" value="zf-CCHC"/>
    <property type="match status" value="1"/>
</dbReference>
<dbReference type="CDD" id="cd09272">
    <property type="entry name" value="RNase_HI_RT_Ty1"/>
    <property type="match status" value="1"/>
</dbReference>
<dbReference type="SUPFAM" id="SSF57756">
    <property type="entry name" value="Retrovirus zinc finger-like domains"/>
    <property type="match status" value="1"/>
</dbReference>
<dbReference type="InterPro" id="IPR036875">
    <property type="entry name" value="Znf_CCHC_sf"/>
</dbReference>
<dbReference type="Gene3D" id="4.10.60.10">
    <property type="entry name" value="Zinc finger, CCHC-type"/>
    <property type="match status" value="1"/>
</dbReference>
<dbReference type="EMBL" id="BKCJ010006178">
    <property type="protein sequence ID" value="GEU70770.1"/>
    <property type="molecule type" value="Genomic_DNA"/>
</dbReference>
<feature type="region of interest" description="Disordered" evidence="2">
    <location>
        <begin position="422"/>
        <end position="450"/>
    </location>
</feature>
<evidence type="ECO:0000313" key="4">
    <source>
        <dbReference type="EMBL" id="GEU70770.1"/>
    </source>
</evidence>
<dbReference type="InterPro" id="IPR001878">
    <property type="entry name" value="Znf_CCHC"/>
</dbReference>
<dbReference type="GO" id="GO:0008270">
    <property type="term" value="F:zinc ion binding"/>
    <property type="evidence" value="ECO:0007669"/>
    <property type="project" value="UniProtKB-KW"/>
</dbReference>
<reference evidence="4" key="1">
    <citation type="journal article" date="2019" name="Sci. Rep.">
        <title>Draft genome of Tanacetum cinerariifolium, the natural source of mosquito coil.</title>
        <authorList>
            <person name="Yamashiro T."/>
            <person name="Shiraishi A."/>
            <person name="Satake H."/>
            <person name="Nakayama K."/>
        </authorList>
    </citation>
    <scope>NUCLEOTIDE SEQUENCE</scope>
</reference>
<dbReference type="PROSITE" id="PS50158">
    <property type="entry name" value="ZF_CCHC"/>
    <property type="match status" value="1"/>
</dbReference>
<keyword evidence="1" id="KW-0479">Metal-binding</keyword>
<protein>
    <submittedName>
        <fullName evidence="4">Uncharacterized mitochondrial protein AtMg00810-like</fullName>
    </submittedName>
</protein>
<dbReference type="InterPro" id="IPR025724">
    <property type="entry name" value="GAG-pre-integrase_dom"/>
</dbReference>
<organism evidence="4">
    <name type="scientific">Tanacetum cinerariifolium</name>
    <name type="common">Dalmatian daisy</name>
    <name type="synonym">Chrysanthemum cinerariifolium</name>
    <dbReference type="NCBI Taxonomy" id="118510"/>
    <lineage>
        <taxon>Eukaryota</taxon>
        <taxon>Viridiplantae</taxon>
        <taxon>Streptophyta</taxon>
        <taxon>Embryophyta</taxon>
        <taxon>Tracheophyta</taxon>
        <taxon>Spermatophyta</taxon>
        <taxon>Magnoliopsida</taxon>
        <taxon>eudicotyledons</taxon>
        <taxon>Gunneridae</taxon>
        <taxon>Pentapetalae</taxon>
        <taxon>asterids</taxon>
        <taxon>campanulids</taxon>
        <taxon>Asterales</taxon>
        <taxon>Asteraceae</taxon>
        <taxon>Asteroideae</taxon>
        <taxon>Anthemideae</taxon>
        <taxon>Anthemidinae</taxon>
        <taxon>Tanacetum</taxon>
    </lineage>
</organism>
<dbReference type="AlphaFoldDB" id="A0A6L2MAT2"/>
<evidence type="ECO:0000259" key="3">
    <source>
        <dbReference type="PROSITE" id="PS50158"/>
    </source>
</evidence>
<keyword evidence="1" id="KW-0862">Zinc</keyword>
<sequence length="950" mass="107745">MAAVEVPQTLEYKGGQLNAAPVLEDFQYSPDDEEDTRSNHEYLNDLDEEYQERDLLAKSKRFFKKGTQRFSSAKATDQTKCHKCGQKGHFARDCWPKTLVSTYHSPFQTKPLSSSQHKPELRPTKDFEAKYNKVKAKLPLPSSSSSASMVKNKGLIAEAYEWDEEEVSSDDNEMVEVKVLKALAEENDDVSKEDYLCIDLNYVEEQRSNLLSKHRNLVHELNACKEQLLVLKQAKLDFLTMQHVNTEILKENKNIRTKLKELKAITETWLNNSNKVNQCIHEQIPSQKNLGVDQLTEDPSSSGLKDPVFVKSLVDDTKVTIPRVERPRLSEAKGFILPNHDTGRILPSESQRNTTDSSFAVTDSLVTNYDSVDESSVCSIHLPSLKKLDAVEPISRPKIIKSILRLKSTFKVEALKDVTINEPSSAPAMGNKSSSALKVHSAPAGKKDQSKKSSTCFQKCEACGSPNHTTTNHYDIEWFKRGKALQAKKAEALKSTRAESSNANRSKTPTIRVRDVYVLDMTSSAQESLFFAKASENLNWLWHKRLAHLNFKTINKLEKQNLVTRHPSLVYSKDKSCSTCEKGKHHRTSFKIKQTYSFKKCLYLFHMDLFGPITPRSINHEKYTLVIVIDYSRRYPPDEYLHPYEPSQRYQTNNTDVSFIKPYGCPKSVVLETEVSSDQNGQADQSDQSVLNNEIFNDAEHSNQTNDEQIIDNLLNIKDIQISKHLSSPSVKDTSVHNTIPILIPPLPIPSMVTPAPQDRWSKDKHIELVIIIGNPGAEMLTRATDKELSASSAHECLFVDFLFEEELNKVLRVVRFPTMSANWIKPSMDLNKLQEHGHDLDGKVINETQYRGFDLKGYSNSDYAGCNMDRKSTSGACQLLGGKLVCWSAKKQQSVAMSSAEAEYVAVVRCCANILWMKSQLTDYDTIYEKSLRWKIIDDKDYNIHFSMT</sequence>
<accession>A0A6L2MAT2</accession>
<proteinExistence type="predicted"/>
<evidence type="ECO:0000256" key="2">
    <source>
        <dbReference type="SAM" id="MobiDB-lite"/>
    </source>
</evidence>
<keyword evidence="1" id="KW-0863">Zinc-finger</keyword>
<evidence type="ECO:0000256" key="1">
    <source>
        <dbReference type="PROSITE-ProRule" id="PRU00047"/>
    </source>
</evidence>
<gene>
    <name evidence="4" type="ORF">Tci_042748</name>
</gene>
<feature type="domain" description="CCHC-type" evidence="3">
    <location>
        <begin position="80"/>
        <end position="94"/>
    </location>
</feature>
<dbReference type="GO" id="GO:0003676">
    <property type="term" value="F:nucleic acid binding"/>
    <property type="evidence" value="ECO:0007669"/>
    <property type="project" value="InterPro"/>
</dbReference>
<dbReference type="PANTHER" id="PTHR11439:SF495">
    <property type="entry name" value="REVERSE TRANSCRIPTASE, RNA-DEPENDENT DNA POLYMERASE-RELATED"/>
    <property type="match status" value="1"/>
</dbReference>
<dbReference type="PANTHER" id="PTHR11439">
    <property type="entry name" value="GAG-POL-RELATED RETROTRANSPOSON"/>
    <property type="match status" value="1"/>
</dbReference>